<dbReference type="RefSeq" id="XP_028327492.1">
    <property type="nucleotide sequence ID" value="XM_028471691.1"/>
</dbReference>
<evidence type="ECO:0000313" key="6">
    <source>
        <dbReference type="Ensembl" id="ENSGWIP00000007616.1"/>
    </source>
</evidence>
<dbReference type="AlphaFoldDB" id="A0A8C5G1D7"/>
<dbReference type="InterPro" id="IPR052121">
    <property type="entry name" value="F-box_SCF_Substrate_Recog"/>
</dbReference>
<dbReference type="GeneID" id="114478551"/>
<feature type="region of interest" description="Disordered" evidence="3">
    <location>
        <begin position="407"/>
        <end position="444"/>
    </location>
</feature>
<dbReference type="PANTHER" id="PTHR46550:SF1">
    <property type="entry name" value="F-BOX PROTEIN 3"/>
    <property type="match status" value="1"/>
</dbReference>
<evidence type="ECO:0000313" key="7">
    <source>
        <dbReference type="Proteomes" id="UP000694680"/>
    </source>
</evidence>
<dbReference type="SUPFAM" id="SSF110069">
    <property type="entry name" value="ApaG-like"/>
    <property type="match status" value="1"/>
</dbReference>
<evidence type="ECO:0000259" key="5">
    <source>
        <dbReference type="PROSITE" id="PS51087"/>
    </source>
</evidence>
<dbReference type="InterPro" id="IPR018958">
    <property type="entry name" value="Knr4/Smi1-like_dom"/>
</dbReference>
<reference evidence="6" key="1">
    <citation type="submission" date="2020-06" db="EMBL/GenBank/DDBJ databases">
        <authorList>
            <consortium name="Wellcome Sanger Institute Data Sharing"/>
        </authorList>
    </citation>
    <scope>NUCLEOTIDE SEQUENCE [LARGE SCALE GENOMIC DNA]</scope>
</reference>
<protein>
    <recommendedName>
        <fullName evidence="8">F-box protein 3</fullName>
    </recommendedName>
</protein>
<dbReference type="Proteomes" id="UP000694680">
    <property type="component" value="Chromosome 2"/>
</dbReference>
<name>A0A8C5G1D7_GOUWI</name>
<feature type="domain" description="ApaG" evidence="5">
    <location>
        <begin position="271"/>
        <end position="401"/>
    </location>
</feature>
<dbReference type="InterPro" id="IPR007474">
    <property type="entry name" value="ApaG_domain"/>
</dbReference>
<dbReference type="InterPro" id="IPR001810">
    <property type="entry name" value="F-box_dom"/>
</dbReference>
<dbReference type="Pfam" id="PF04379">
    <property type="entry name" value="DUF525"/>
    <property type="match status" value="1"/>
</dbReference>
<feature type="compositionally biased region" description="Acidic residues" evidence="3">
    <location>
        <begin position="430"/>
        <end position="439"/>
    </location>
</feature>
<dbReference type="Pfam" id="PF09346">
    <property type="entry name" value="SMI1_KNR4"/>
    <property type="match status" value="1"/>
</dbReference>
<dbReference type="PANTHER" id="PTHR46550">
    <property type="entry name" value="F-BOX ONLY PROTEIN 3"/>
    <property type="match status" value="1"/>
</dbReference>
<dbReference type="CTD" id="26273"/>
<keyword evidence="2" id="KW-0833">Ubl conjugation pathway</keyword>
<dbReference type="InterPro" id="IPR036047">
    <property type="entry name" value="F-box-like_dom_sf"/>
</dbReference>
<dbReference type="SMART" id="SM00256">
    <property type="entry name" value="FBOX"/>
    <property type="match status" value="1"/>
</dbReference>
<dbReference type="Ensembl" id="ENSGWIT00000008440.1">
    <property type="protein sequence ID" value="ENSGWIP00000007616.1"/>
    <property type="gene ID" value="ENSGWIG00000004453.1"/>
</dbReference>
<keyword evidence="7" id="KW-1185">Reference proteome</keyword>
<dbReference type="PROSITE" id="PS51087">
    <property type="entry name" value="APAG"/>
    <property type="match status" value="1"/>
</dbReference>
<organism evidence="6 7">
    <name type="scientific">Gouania willdenowi</name>
    <name type="common">Blunt-snouted clingfish</name>
    <name type="synonym">Lepadogaster willdenowi</name>
    <dbReference type="NCBI Taxonomy" id="441366"/>
    <lineage>
        <taxon>Eukaryota</taxon>
        <taxon>Metazoa</taxon>
        <taxon>Chordata</taxon>
        <taxon>Craniata</taxon>
        <taxon>Vertebrata</taxon>
        <taxon>Euteleostomi</taxon>
        <taxon>Actinopterygii</taxon>
        <taxon>Neopterygii</taxon>
        <taxon>Teleostei</taxon>
        <taxon>Neoteleostei</taxon>
        <taxon>Acanthomorphata</taxon>
        <taxon>Ovalentaria</taxon>
        <taxon>Blenniimorphae</taxon>
        <taxon>Blenniiformes</taxon>
        <taxon>Gobiesocoidei</taxon>
        <taxon>Gobiesocidae</taxon>
        <taxon>Gobiesocinae</taxon>
        <taxon>Gouania</taxon>
    </lineage>
</organism>
<dbReference type="Pfam" id="PF12937">
    <property type="entry name" value="F-box-like"/>
    <property type="match status" value="1"/>
</dbReference>
<proteinExistence type="predicted"/>
<evidence type="ECO:0000259" key="4">
    <source>
        <dbReference type="PROSITE" id="PS50181"/>
    </source>
</evidence>
<dbReference type="SUPFAM" id="SSF160631">
    <property type="entry name" value="SMI1/KNR4-like"/>
    <property type="match status" value="1"/>
</dbReference>
<evidence type="ECO:0000256" key="3">
    <source>
        <dbReference type="SAM" id="MobiDB-lite"/>
    </source>
</evidence>
<dbReference type="Gene3D" id="1.20.1280.50">
    <property type="match status" value="1"/>
</dbReference>
<dbReference type="GO" id="GO:0005737">
    <property type="term" value="C:cytoplasm"/>
    <property type="evidence" value="ECO:0007669"/>
    <property type="project" value="TreeGrafter"/>
</dbReference>
<evidence type="ECO:0008006" key="8">
    <source>
        <dbReference type="Google" id="ProtNLM"/>
    </source>
</evidence>
<dbReference type="InterPro" id="IPR036767">
    <property type="entry name" value="ApaG_sf"/>
</dbReference>
<dbReference type="SMART" id="SM00860">
    <property type="entry name" value="SMI1_KNR4"/>
    <property type="match status" value="1"/>
</dbReference>
<evidence type="ECO:0000256" key="1">
    <source>
        <dbReference type="ARBA" id="ARBA00004906"/>
    </source>
</evidence>
<dbReference type="CDD" id="cd22084">
    <property type="entry name" value="F-box_FBXO3"/>
    <property type="match status" value="1"/>
</dbReference>
<gene>
    <name evidence="6" type="primary">fbxo3</name>
</gene>
<dbReference type="InterPro" id="IPR037883">
    <property type="entry name" value="Knr4/Smi1-like_sf"/>
</dbReference>
<comment type="pathway">
    <text evidence="1">Protein modification; protein ubiquitination.</text>
</comment>
<evidence type="ECO:0000256" key="2">
    <source>
        <dbReference type="ARBA" id="ARBA00022786"/>
    </source>
</evidence>
<feature type="domain" description="F-box" evidence="4">
    <location>
        <begin position="3"/>
        <end position="49"/>
    </location>
</feature>
<accession>A0A8C5G1D7</accession>
<dbReference type="Gene3D" id="3.40.1580.10">
    <property type="entry name" value="SMI1/KNR4-like"/>
    <property type="match status" value="1"/>
</dbReference>
<reference evidence="6" key="3">
    <citation type="submission" date="2025-09" db="UniProtKB">
        <authorList>
            <consortium name="Ensembl"/>
        </authorList>
    </citation>
    <scope>IDENTIFICATION</scope>
</reference>
<reference evidence="6" key="2">
    <citation type="submission" date="2025-08" db="UniProtKB">
        <authorList>
            <consortium name="Ensembl"/>
        </authorList>
    </citation>
    <scope>IDENTIFICATION</scope>
</reference>
<dbReference type="SUPFAM" id="SSF81383">
    <property type="entry name" value="F-box domain"/>
    <property type="match status" value="1"/>
</dbReference>
<dbReference type="Gene3D" id="2.60.40.1470">
    <property type="entry name" value="ApaG domain"/>
    <property type="match status" value="1"/>
</dbReference>
<dbReference type="PROSITE" id="PS50181">
    <property type="entry name" value="FBOX"/>
    <property type="match status" value="1"/>
</dbReference>
<sequence length="465" mass="52634">MAELRLNELPTDPLLHVLSYLSYRELLCCGLVCRRLNELCKHNPLWRTLCVKHWLLTDADRQQSTLSWYSLFQQYHSDLGRYIHVYATLKRAWIQLKNFLQEKCPKIISSLKDGTSESELNVVEALIGCKLPEDYRCSYRIHNGQRLVIPGLMGSMSLSNHYRSEVLLDIETGGGGFQRRAGLKRCLPITYCFHTGLSQYLALETSEGRQRNETFYPCPDQTAREPSAIDMFITGSSFMDWFTSYVNNVVSGDFPIIKDQIFRYIHDQGCVETTDDITVSVSTSFLPELSSVHPPHFFFTYRIRMEMSSSASSRASCQLDSRYWKITKSDGTVEEVQGPGVVGEFPIMTPGKVHEYASCTTFSTPSEYMEGHYTFHRLANKDEVFQVAIPRFHMVCPPYRQPAVRTQKSGLAPHLDDDNDFCDGNSENGGGDDDDDDDGGGGGNYGDLHGINMAALEGAWCPRHI</sequence>